<evidence type="ECO:0000313" key="1">
    <source>
        <dbReference type="EMBL" id="KAG5638693.1"/>
    </source>
</evidence>
<reference evidence="1" key="1">
    <citation type="submission" date="2021-02" db="EMBL/GenBank/DDBJ databases">
        <authorList>
            <person name="Nieuwenhuis M."/>
            <person name="Van De Peppel L.J.J."/>
        </authorList>
    </citation>
    <scope>NUCLEOTIDE SEQUENCE</scope>
    <source>
        <strain evidence="1">D49</strain>
    </source>
</reference>
<organism evidence="1 2">
    <name type="scientific">Sphagnurus paluster</name>
    <dbReference type="NCBI Taxonomy" id="117069"/>
    <lineage>
        <taxon>Eukaryota</taxon>
        <taxon>Fungi</taxon>
        <taxon>Dikarya</taxon>
        <taxon>Basidiomycota</taxon>
        <taxon>Agaricomycotina</taxon>
        <taxon>Agaricomycetes</taxon>
        <taxon>Agaricomycetidae</taxon>
        <taxon>Agaricales</taxon>
        <taxon>Tricholomatineae</taxon>
        <taxon>Lyophyllaceae</taxon>
        <taxon>Sphagnurus</taxon>
    </lineage>
</organism>
<protein>
    <submittedName>
        <fullName evidence="1">Uncharacterized protein</fullName>
    </submittedName>
</protein>
<keyword evidence="2" id="KW-1185">Reference proteome</keyword>
<gene>
    <name evidence="1" type="ORF">H0H81_010918</name>
</gene>
<evidence type="ECO:0000313" key="2">
    <source>
        <dbReference type="Proteomes" id="UP000717328"/>
    </source>
</evidence>
<name>A0A9P7FV52_9AGAR</name>
<dbReference type="AlphaFoldDB" id="A0A9P7FV52"/>
<proteinExistence type="predicted"/>
<reference evidence="1" key="2">
    <citation type="submission" date="2021-10" db="EMBL/GenBank/DDBJ databases">
        <title>Phylogenomics reveals ancestral predisposition of the termite-cultivated fungus Termitomyces towards a domesticated lifestyle.</title>
        <authorList>
            <person name="Auxier B."/>
            <person name="Grum-Grzhimaylo A."/>
            <person name="Cardenas M.E."/>
            <person name="Lodge J.D."/>
            <person name="Laessoe T."/>
            <person name="Pedersen O."/>
            <person name="Smith M.E."/>
            <person name="Kuyper T.W."/>
            <person name="Franco-Molano E.A."/>
            <person name="Baroni T.J."/>
            <person name="Aanen D.K."/>
        </authorList>
    </citation>
    <scope>NUCLEOTIDE SEQUENCE</scope>
    <source>
        <strain evidence="1">D49</strain>
    </source>
</reference>
<dbReference type="EMBL" id="JABCKI010005749">
    <property type="protein sequence ID" value="KAG5638693.1"/>
    <property type="molecule type" value="Genomic_DNA"/>
</dbReference>
<sequence>MSPLQIAKALKVSTVTVMKVLQNRYPKDEVVLKENYADEEKYILDKGFLVDALVSKDRLPERETIGATDRALKGFGNTIARAEVPVAFKLLLRCLPQIPPRPLP</sequence>
<comment type="caution">
    <text evidence="1">The sequence shown here is derived from an EMBL/GenBank/DDBJ whole genome shotgun (WGS) entry which is preliminary data.</text>
</comment>
<accession>A0A9P7FV52</accession>
<dbReference type="Proteomes" id="UP000717328">
    <property type="component" value="Unassembled WGS sequence"/>
</dbReference>